<sequence>MYTEIFKEIVSITHHDYSGCIDKKGGADPTAGLNDYSNLAVMEWADTFALYYPTSRLSIIDKGEGMSGIGIQPHIHITWTPEHIQEDVDLKLALQLLQNEEW</sequence>
<evidence type="ECO:0000313" key="1">
    <source>
        <dbReference type="EMBL" id="ARJ21932.1"/>
    </source>
</evidence>
<evidence type="ECO:0000313" key="2">
    <source>
        <dbReference type="Proteomes" id="UP000192932"/>
    </source>
</evidence>
<organism evidence="1 2">
    <name type="scientific">Bacillus mycoides</name>
    <dbReference type="NCBI Taxonomy" id="1405"/>
    <lineage>
        <taxon>Bacteria</taxon>
        <taxon>Bacillati</taxon>
        <taxon>Bacillota</taxon>
        <taxon>Bacilli</taxon>
        <taxon>Bacillales</taxon>
        <taxon>Bacillaceae</taxon>
        <taxon>Bacillus</taxon>
        <taxon>Bacillus cereus group</taxon>
    </lineage>
</organism>
<accession>A0A1W6A833</accession>
<dbReference type="Gene3D" id="3.90.226.10">
    <property type="entry name" value="2-enoyl-CoA Hydratase, Chain A, domain 1"/>
    <property type="match status" value="1"/>
</dbReference>
<name>A0A1W6A833_BACMY</name>
<dbReference type="Proteomes" id="UP000192932">
    <property type="component" value="Chromosome"/>
</dbReference>
<dbReference type="AlphaFoldDB" id="A0A1W6A833"/>
<protein>
    <submittedName>
        <fullName evidence="1">Uncharacterized protein</fullName>
    </submittedName>
</protein>
<dbReference type="EMBL" id="CP020743">
    <property type="protein sequence ID" value="ARJ21932.1"/>
    <property type="molecule type" value="Genomic_DNA"/>
</dbReference>
<dbReference type="SUPFAM" id="SSF52096">
    <property type="entry name" value="ClpP/crotonase"/>
    <property type="match status" value="1"/>
</dbReference>
<dbReference type="InterPro" id="IPR029045">
    <property type="entry name" value="ClpP/crotonase-like_dom_sf"/>
</dbReference>
<reference evidence="1 2" key="1">
    <citation type="submission" date="2017-04" db="EMBL/GenBank/DDBJ databases">
        <title>The Characteristic of a Fine Plant Growth-Promoting Rhizobacteria Bacillus mycoides Gnyt1 and its Whole Genome Sequencing Analysis.</title>
        <authorList>
            <person name="Li J.H."/>
            <person name="Yao T."/>
        </authorList>
    </citation>
    <scope>NUCLEOTIDE SEQUENCE [LARGE SCALE GENOMIC DNA]</scope>
    <source>
        <strain evidence="1 2">Gnyt1</strain>
    </source>
</reference>
<gene>
    <name evidence="1" type="ORF">B7492_12090</name>
</gene>
<proteinExistence type="predicted"/>